<feature type="compositionally biased region" description="Basic and acidic residues" evidence="1">
    <location>
        <begin position="71"/>
        <end position="85"/>
    </location>
</feature>
<feature type="region of interest" description="Disordered" evidence="1">
    <location>
        <begin position="1"/>
        <end position="105"/>
    </location>
</feature>
<dbReference type="Gene3D" id="2.30.29.30">
    <property type="entry name" value="Pleckstrin-homology domain (PH domain)/Phosphotyrosine-binding domain (PTB)"/>
    <property type="match status" value="2"/>
</dbReference>
<dbReference type="PANTHER" id="PTHR12092:SF16">
    <property type="entry name" value="PH DOMAIN-CONTAINING PROTEIN"/>
    <property type="match status" value="1"/>
</dbReference>
<dbReference type="EMBL" id="JAVFKY010000001">
    <property type="protein sequence ID" value="KAK5584676.1"/>
    <property type="molecule type" value="Genomic_DNA"/>
</dbReference>
<sequence length="601" mass="67441">MFGKLVDLEEDEFIEEPLTGSSSKKDKKSSISSSSSSKKKESSSSSSSSSKKQTTTTTSTLSSSPKNQHHHHDEDEFDIIHRKNESSSGSVRGGPVPITEDEFNQRINSNYYSYDVYSSSEDEDDKDQKAIKKASSSTKKPKEIRAISSSNEDSNNEADGARHSGSGSKKDKTDIKALTEQQSALDKKISSNLSIIDRGWVLETDNHHATIEGELLKKSRFAAGWKKYYFVLIGNHLHYYKTKKARKPKGTITISFVTPPIPLKEKNIIDMKTANVGNYQLQLFSKNKRIDSLCASTNEEFEKWNSVLQNLVRTNLTQTDYDERLEAYTVVSPMFEEKTQVELDRLLILLQEIDTYSSNILNKTKKDKSGNLLIMEDSDDQIAWKGYYFVLIDRCLYYYKSSKLPPQGVITLKYTDISVCDSPDLKHCFKLSTPLSVFILKAKHHVAMKDWVLALNNAKEGKKLIDMPSMDKLKLNQQPRVSDEGVHQQPINGYGKKYSATLIITPFDLSPTDKPAVVKLNPGNNTIGRSDSCTITVDDKKVSRSHCKIEVAESSVIIIDLGSGHGTKVNHKRISKAYLLPGDTIKIGKTLLKLEAVKKKK</sequence>
<dbReference type="CDD" id="cd00821">
    <property type="entry name" value="PH"/>
    <property type="match status" value="2"/>
</dbReference>
<dbReference type="CDD" id="cd00060">
    <property type="entry name" value="FHA"/>
    <property type="match status" value="1"/>
</dbReference>
<dbReference type="SUPFAM" id="SSF50729">
    <property type="entry name" value="PH domain-like"/>
    <property type="match status" value="2"/>
</dbReference>
<feature type="compositionally biased region" description="Low complexity" evidence="1">
    <location>
        <begin position="86"/>
        <end position="97"/>
    </location>
</feature>
<dbReference type="AlphaFoldDB" id="A0AAN7Z021"/>
<feature type="compositionally biased region" description="Low complexity" evidence="1">
    <location>
        <begin position="43"/>
        <end position="64"/>
    </location>
</feature>
<dbReference type="Proteomes" id="UP001344447">
    <property type="component" value="Unassembled WGS sequence"/>
</dbReference>
<dbReference type="PANTHER" id="PTHR12092">
    <property type="entry name" value="PLECKSTRIN"/>
    <property type="match status" value="1"/>
</dbReference>
<dbReference type="SUPFAM" id="SSF49879">
    <property type="entry name" value="SMAD/FHA domain"/>
    <property type="match status" value="1"/>
</dbReference>
<dbReference type="PROSITE" id="PS50003">
    <property type="entry name" value="PH_DOMAIN"/>
    <property type="match status" value="2"/>
</dbReference>
<feature type="region of interest" description="Disordered" evidence="1">
    <location>
        <begin position="118"/>
        <end position="174"/>
    </location>
</feature>
<dbReference type="InterPro" id="IPR000253">
    <property type="entry name" value="FHA_dom"/>
</dbReference>
<name>A0AAN7Z021_9MYCE</name>
<dbReference type="Gene3D" id="2.60.200.20">
    <property type="match status" value="1"/>
</dbReference>
<dbReference type="SMART" id="SM00233">
    <property type="entry name" value="PH"/>
    <property type="match status" value="2"/>
</dbReference>
<dbReference type="InterPro" id="IPR008984">
    <property type="entry name" value="SMAD_FHA_dom_sf"/>
</dbReference>
<dbReference type="Pfam" id="PF00169">
    <property type="entry name" value="PH"/>
    <property type="match status" value="2"/>
</dbReference>
<dbReference type="GO" id="GO:0005886">
    <property type="term" value="C:plasma membrane"/>
    <property type="evidence" value="ECO:0007669"/>
    <property type="project" value="TreeGrafter"/>
</dbReference>
<feature type="domain" description="FHA" evidence="3">
    <location>
        <begin position="525"/>
        <end position="574"/>
    </location>
</feature>
<evidence type="ECO:0000259" key="3">
    <source>
        <dbReference type="PROSITE" id="PS50006"/>
    </source>
</evidence>
<dbReference type="FunFam" id="2.30.29.30:FF:000737">
    <property type="entry name" value="Uncharacterized protein"/>
    <property type="match status" value="1"/>
</dbReference>
<feature type="domain" description="PH" evidence="2">
    <location>
        <begin position="365"/>
        <end position="460"/>
    </location>
</feature>
<evidence type="ECO:0000313" key="4">
    <source>
        <dbReference type="EMBL" id="KAK5584676.1"/>
    </source>
</evidence>
<evidence type="ECO:0000313" key="5">
    <source>
        <dbReference type="Proteomes" id="UP001344447"/>
    </source>
</evidence>
<keyword evidence="5" id="KW-1185">Reference proteome</keyword>
<comment type="caution">
    <text evidence="4">The sequence shown here is derived from an EMBL/GenBank/DDBJ whole genome shotgun (WGS) entry which is preliminary data.</text>
</comment>
<protein>
    <submittedName>
        <fullName evidence="4">Uncharacterized protein</fullName>
    </submittedName>
</protein>
<dbReference type="Pfam" id="PF00498">
    <property type="entry name" value="FHA"/>
    <property type="match status" value="1"/>
</dbReference>
<gene>
    <name evidence="4" type="ORF">RB653_006292</name>
</gene>
<dbReference type="InterPro" id="IPR011993">
    <property type="entry name" value="PH-like_dom_sf"/>
</dbReference>
<dbReference type="InterPro" id="IPR001849">
    <property type="entry name" value="PH_domain"/>
</dbReference>
<dbReference type="PROSITE" id="PS50006">
    <property type="entry name" value="FHA_DOMAIN"/>
    <property type="match status" value="1"/>
</dbReference>
<dbReference type="GO" id="GO:0030036">
    <property type="term" value="P:actin cytoskeleton organization"/>
    <property type="evidence" value="ECO:0007669"/>
    <property type="project" value="TreeGrafter"/>
</dbReference>
<dbReference type="InterPro" id="IPR037370">
    <property type="entry name" value="Pleckstrin"/>
</dbReference>
<dbReference type="SMART" id="SM00240">
    <property type="entry name" value="FHA"/>
    <property type="match status" value="1"/>
</dbReference>
<accession>A0AAN7Z021</accession>
<evidence type="ECO:0000256" key="1">
    <source>
        <dbReference type="SAM" id="MobiDB-lite"/>
    </source>
</evidence>
<feature type="domain" description="PH" evidence="2">
    <location>
        <begin position="208"/>
        <end position="313"/>
    </location>
</feature>
<evidence type="ECO:0000259" key="2">
    <source>
        <dbReference type="PROSITE" id="PS50003"/>
    </source>
</evidence>
<organism evidence="4 5">
    <name type="scientific">Dictyostelium firmibasis</name>
    <dbReference type="NCBI Taxonomy" id="79012"/>
    <lineage>
        <taxon>Eukaryota</taxon>
        <taxon>Amoebozoa</taxon>
        <taxon>Evosea</taxon>
        <taxon>Eumycetozoa</taxon>
        <taxon>Dictyostelia</taxon>
        <taxon>Dictyosteliales</taxon>
        <taxon>Dictyosteliaceae</taxon>
        <taxon>Dictyostelium</taxon>
    </lineage>
</organism>
<reference evidence="4 5" key="1">
    <citation type="submission" date="2023-11" db="EMBL/GenBank/DDBJ databases">
        <title>Dfirmibasis_genome.</title>
        <authorList>
            <person name="Edelbroek B."/>
            <person name="Kjellin J."/>
            <person name="Jerlstrom-Hultqvist J."/>
            <person name="Soderbom F."/>
        </authorList>
    </citation>
    <scope>NUCLEOTIDE SEQUENCE [LARGE SCALE GENOMIC DNA]</scope>
    <source>
        <strain evidence="4 5">TNS-C-14</strain>
    </source>
</reference>
<proteinExistence type="predicted"/>